<evidence type="ECO:0000256" key="5">
    <source>
        <dbReference type="ARBA" id="ARBA00022448"/>
    </source>
</evidence>
<dbReference type="InterPro" id="IPR036259">
    <property type="entry name" value="MFS_trans_sf"/>
</dbReference>
<dbReference type="InterPro" id="IPR005828">
    <property type="entry name" value="MFS_sugar_transport-like"/>
</dbReference>
<evidence type="ECO:0000256" key="10">
    <source>
        <dbReference type="ARBA" id="ARBA00023136"/>
    </source>
</evidence>
<feature type="transmembrane region" description="Helical" evidence="14">
    <location>
        <begin position="74"/>
        <end position="93"/>
    </location>
</feature>
<comment type="subcellular location">
    <subcellularLocation>
        <location evidence="3">Cytoplasm</location>
        <location evidence="3">Perinuclear region</location>
    </subcellularLocation>
    <subcellularLocation>
        <location evidence="2">Endomembrane system</location>
        <topology evidence="2">Multi-pass membrane protein</topology>
    </subcellularLocation>
</comment>
<dbReference type="GO" id="GO:0072359">
    <property type="term" value="P:circulatory system development"/>
    <property type="evidence" value="ECO:0007669"/>
    <property type="project" value="TreeGrafter"/>
</dbReference>
<dbReference type="Proteomes" id="UP000314983">
    <property type="component" value="Chromosome 20"/>
</dbReference>
<dbReference type="PRINTS" id="PR00171">
    <property type="entry name" value="SUGRTRNSPORT"/>
</dbReference>
<protein>
    <recommendedName>
        <fullName evidence="12">Solute carrier family 2, facilitated glucose transporter member 10</fullName>
    </recommendedName>
    <alternativeName>
        <fullName evidence="13">Glucose transporter type 10</fullName>
    </alternativeName>
</protein>
<feature type="transmembrane region" description="Helical" evidence="14">
    <location>
        <begin position="161"/>
        <end position="183"/>
    </location>
</feature>
<evidence type="ECO:0000256" key="1">
    <source>
        <dbReference type="ARBA" id="ARBA00000618"/>
    </source>
</evidence>
<dbReference type="Gene3D" id="1.20.1250.20">
    <property type="entry name" value="MFS general substrate transporter like domains"/>
    <property type="match status" value="1"/>
</dbReference>
<feature type="domain" description="Major facilitator superfamily (MFS) profile" evidence="15">
    <location>
        <begin position="9"/>
        <end position="472"/>
    </location>
</feature>
<evidence type="ECO:0000256" key="6">
    <source>
        <dbReference type="ARBA" id="ARBA00022490"/>
    </source>
</evidence>
<evidence type="ECO:0000256" key="3">
    <source>
        <dbReference type="ARBA" id="ARBA00004556"/>
    </source>
</evidence>
<comment type="catalytic activity">
    <reaction evidence="1">
        <text>D-glucose(out) = D-glucose(in)</text>
        <dbReference type="Rhea" id="RHEA:60376"/>
        <dbReference type="ChEBI" id="CHEBI:4167"/>
    </reaction>
</comment>
<dbReference type="InterPro" id="IPR020846">
    <property type="entry name" value="MFS_dom"/>
</dbReference>
<feature type="transmembrane region" description="Helical" evidence="14">
    <location>
        <begin position="48"/>
        <end position="67"/>
    </location>
</feature>
<dbReference type="InterPro" id="IPR005829">
    <property type="entry name" value="Sugar_transporter_CS"/>
</dbReference>
<dbReference type="GO" id="GO:1904659">
    <property type="term" value="P:D-glucose transmembrane transport"/>
    <property type="evidence" value="ECO:0007669"/>
    <property type="project" value="TreeGrafter"/>
</dbReference>
<evidence type="ECO:0000259" key="15">
    <source>
        <dbReference type="PROSITE" id="PS50850"/>
    </source>
</evidence>
<feature type="transmembrane region" description="Helical" evidence="14">
    <location>
        <begin position="381"/>
        <end position="406"/>
    </location>
</feature>
<dbReference type="Pfam" id="PF00083">
    <property type="entry name" value="Sugar_tr"/>
    <property type="match status" value="2"/>
</dbReference>
<keyword evidence="10 14" id="KW-0472">Membrane</keyword>
<evidence type="ECO:0000256" key="4">
    <source>
        <dbReference type="ARBA" id="ARBA00007004"/>
    </source>
</evidence>
<keyword evidence="9 14" id="KW-1133">Transmembrane helix</keyword>
<feature type="transmembrane region" description="Helical" evidence="14">
    <location>
        <begin position="418"/>
        <end position="438"/>
    </location>
</feature>
<dbReference type="AlphaFoldDB" id="A0AAY5F295"/>
<evidence type="ECO:0000256" key="9">
    <source>
        <dbReference type="ARBA" id="ARBA00022989"/>
    </source>
</evidence>
<dbReference type="InterPro" id="IPR050820">
    <property type="entry name" value="MFS_Sugar_Transporter"/>
</dbReference>
<keyword evidence="5" id="KW-0813">Transport</keyword>
<feature type="transmembrane region" description="Helical" evidence="14">
    <location>
        <begin position="134"/>
        <end position="155"/>
    </location>
</feature>
<evidence type="ECO:0000256" key="12">
    <source>
        <dbReference type="ARBA" id="ARBA00039240"/>
    </source>
</evidence>
<dbReference type="InterPro" id="IPR003663">
    <property type="entry name" value="Sugar/inositol_transpt"/>
</dbReference>
<evidence type="ECO:0000256" key="8">
    <source>
        <dbReference type="ARBA" id="ARBA00022692"/>
    </source>
</evidence>
<reference evidence="16" key="3">
    <citation type="submission" date="2025-09" db="UniProtKB">
        <authorList>
            <consortium name="Ensembl"/>
        </authorList>
    </citation>
    <scope>IDENTIFICATION</scope>
</reference>
<evidence type="ECO:0000256" key="2">
    <source>
        <dbReference type="ARBA" id="ARBA00004127"/>
    </source>
</evidence>
<dbReference type="GO" id="GO:0048471">
    <property type="term" value="C:perinuclear region of cytoplasm"/>
    <property type="evidence" value="ECO:0007669"/>
    <property type="project" value="UniProtKB-SubCell"/>
</dbReference>
<feature type="transmembrane region" description="Helical" evidence="14">
    <location>
        <begin position="239"/>
        <end position="261"/>
    </location>
</feature>
<evidence type="ECO:0000256" key="14">
    <source>
        <dbReference type="SAM" id="Phobius"/>
    </source>
</evidence>
<dbReference type="GO" id="GO:0012505">
    <property type="term" value="C:endomembrane system"/>
    <property type="evidence" value="ECO:0007669"/>
    <property type="project" value="UniProtKB-SubCell"/>
</dbReference>
<dbReference type="SUPFAM" id="SSF103473">
    <property type="entry name" value="MFS general substrate transporter"/>
    <property type="match status" value="1"/>
</dbReference>
<feature type="transmembrane region" description="Helical" evidence="14">
    <location>
        <begin position="305"/>
        <end position="323"/>
    </location>
</feature>
<evidence type="ECO:0000313" key="16">
    <source>
        <dbReference type="Ensembl" id="ENSEEEP00000063166.1"/>
    </source>
</evidence>
<organism evidence="16 17">
    <name type="scientific">Electrophorus electricus</name>
    <name type="common">Electric eel</name>
    <name type="synonym">Gymnotus electricus</name>
    <dbReference type="NCBI Taxonomy" id="8005"/>
    <lineage>
        <taxon>Eukaryota</taxon>
        <taxon>Metazoa</taxon>
        <taxon>Chordata</taxon>
        <taxon>Craniata</taxon>
        <taxon>Vertebrata</taxon>
        <taxon>Euteleostomi</taxon>
        <taxon>Actinopterygii</taxon>
        <taxon>Neopterygii</taxon>
        <taxon>Teleostei</taxon>
        <taxon>Ostariophysi</taxon>
        <taxon>Gymnotiformes</taxon>
        <taxon>Gymnotoidei</taxon>
        <taxon>Gymnotidae</taxon>
        <taxon>Electrophorus</taxon>
    </lineage>
</organism>
<dbReference type="PANTHER" id="PTHR48023:SF7">
    <property type="entry name" value="SOLUTE CARRIER FAMILY 2, FACILITATED GLUCOSE TRANSPORTER MEMBER 10"/>
    <property type="match status" value="1"/>
</dbReference>
<sequence>HGCPALVLATAVSTLGGLVFGYELGIISGALLQLQAWFHLSCVQQESVVGALLIGAICSSVIGGWLIDRRGRRASILLSNLLILGGSLVLSMGNSFAMLVAGRTVVGFAICLSSMSSCIFVSEMVEPKRRGLMVTLYEAGVTAGILLAYAINYVFSAAQEGWRYMFGLAIIPSLAQLVSVWVLRSHHGTVDRLITETQSPREQCDSVEEGTLNQAQLGKKHYTVLQLFHHKDNMCTRTIIGIGLVLFQQFTGQPNILFYTSTIFQSVGFKSDASAALASVGLGIVKVIATTVAMLCADKVGRRPLLINGCLVMAVGLMLTGFLNRHSLFDAARQCSSSELHPNGTILAVKSMELLKIRNNTTDAGHLDTSTASHALGKFNWLILISMMSVVSAFSVGFGPMTWLVLSEIFPAEVRGRAFAFTSCFNWMANLIVTFSFLNVIDVMGLSGTFFINGMIALAAAVFIHVLLPETKGKSLQDINKELCERRLVEITIFENIMENRAFPFNKTTAKLKKNKTTNI</sequence>
<reference evidence="16" key="2">
    <citation type="submission" date="2025-08" db="UniProtKB">
        <authorList>
            <consortium name="Ensembl"/>
        </authorList>
    </citation>
    <scope>IDENTIFICATION</scope>
</reference>
<comment type="similarity">
    <text evidence="4">Belongs to the major facilitator superfamily. Sugar transporter (TC 2.A.1.1) family. Glucose transporter subfamily.</text>
</comment>
<reference evidence="16 17" key="1">
    <citation type="submission" date="2020-05" db="EMBL/GenBank/DDBJ databases">
        <title>Electrophorus electricus (electric eel) genome, fEleEle1, primary haplotype.</title>
        <authorList>
            <person name="Myers G."/>
            <person name="Meyer A."/>
            <person name="Fedrigo O."/>
            <person name="Formenti G."/>
            <person name="Rhie A."/>
            <person name="Tracey A."/>
            <person name="Sims Y."/>
            <person name="Jarvis E.D."/>
        </authorList>
    </citation>
    <scope>NUCLEOTIDE SEQUENCE [LARGE SCALE GENOMIC DNA]</scope>
</reference>
<evidence type="ECO:0000256" key="11">
    <source>
        <dbReference type="ARBA" id="ARBA00037777"/>
    </source>
</evidence>
<evidence type="ECO:0000313" key="17">
    <source>
        <dbReference type="Proteomes" id="UP000314983"/>
    </source>
</evidence>
<keyword evidence="17" id="KW-1185">Reference proteome</keyword>
<keyword evidence="6" id="KW-0963">Cytoplasm</keyword>
<evidence type="ECO:0000256" key="7">
    <source>
        <dbReference type="ARBA" id="ARBA00022597"/>
    </source>
</evidence>
<dbReference type="PROSITE" id="PS50850">
    <property type="entry name" value="MFS"/>
    <property type="match status" value="1"/>
</dbReference>
<dbReference type="PROSITE" id="PS00216">
    <property type="entry name" value="SUGAR_TRANSPORT_1"/>
    <property type="match status" value="1"/>
</dbReference>
<dbReference type="GO" id="GO:0016020">
    <property type="term" value="C:membrane"/>
    <property type="evidence" value="ECO:0007669"/>
    <property type="project" value="InterPro"/>
</dbReference>
<keyword evidence="7" id="KW-0762">Sugar transport</keyword>
<accession>A0AAY5F295</accession>
<dbReference type="GeneTree" id="ENSGT00940000159430"/>
<dbReference type="Ensembl" id="ENSEEET00000053829.1">
    <property type="protein sequence ID" value="ENSEEEP00000063166.1"/>
    <property type="gene ID" value="ENSEEEG00000015764.2"/>
</dbReference>
<keyword evidence="8 14" id="KW-0812">Transmembrane</keyword>
<dbReference type="GO" id="GO:0055056">
    <property type="term" value="F:D-glucose transmembrane transporter activity"/>
    <property type="evidence" value="ECO:0007669"/>
    <property type="project" value="TreeGrafter"/>
</dbReference>
<dbReference type="PANTHER" id="PTHR48023">
    <property type="entry name" value="D-XYLOSE-PROTON SYMPORTER-LIKE 2"/>
    <property type="match status" value="1"/>
</dbReference>
<evidence type="ECO:0000256" key="13">
    <source>
        <dbReference type="ARBA" id="ARBA00042909"/>
    </source>
</evidence>
<gene>
    <name evidence="16" type="primary">SLC2A10</name>
</gene>
<proteinExistence type="inferred from homology"/>
<feature type="transmembrane region" description="Helical" evidence="14">
    <location>
        <begin position="273"/>
        <end position="293"/>
    </location>
</feature>
<feature type="transmembrane region" description="Helical" evidence="14">
    <location>
        <begin position="105"/>
        <end position="122"/>
    </location>
</feature>
<name>A0AAY5F295_ELEEL</name>
<feature type="transmembrane region" description="Helical" evidence="14">
    <location>
        <begin position="450"/>
        <end position="468"/>
    </location>
</feature>
<comment type="function">
    <text evidence="11">Facilitative glucose transporter required for the development of the cardiovascular system.</text>
</comment>